<keyword evidence="4" id="KW-1185">Reference proteome</keyword>
<dbReference type="PANTHER" id="PTHR42109">
    <property type="entry name" value="UNPLACED GENOMIC SCAFFOLD UM_SCAF_CONTIG_1.265, WHOLE GENOME SHOTGUN SEQUENCE"/>
    <property type="match status" value="1"/>
</dbReference>
<name>A0A9W9LZL6_9EURO</name>
<organism evidence="3 4">
    <name type="scientific">Penicillium capsulatum</name>
    <dbReference type="NCBI Taxonomy" id="69766"/>
    <lineage>
        <taxon>Eukaryota</taxon>
        <taxon>Fungi</taxon>
        <taxon>Dikarya</taxon>
        <taxon>Ascomycota</taxon>
        <taxon>Pezizomycotina</taxon>
        <taxon>Eurotiomycetes</taxon>
        <taxon>Eurotiomycetidae</taxon>
        <taxon>Eurotiales</taxon>
        <taxon>Aspergillaceae</taxon>
        <taxon>Penicillium</taxon>
    </lineage>
</organism>
<feature type="transmembrane region" description="Helical" evidence="1">
    <location>
        <begin position="12"/>
        <end position="28"/>
    </location>
</feature>
<feature type="transmembrane region" description="Helical" evidence="1">
    <location>
        <begin position="35"/>
        <end position="56"/>
    </location>
</feature>
<keyword evidence="1" id="KW-0812">Transmembrane</keyword>
<evidence type="ECO:0000259" key="2">
    <source>
        <dbReference type="Pfam" id="PF24800"/>
    </source>
</evidence>
<sequence length="249" mass="26189">MTNSTEALELAQLAFYALATIPAFYCFVSHGKHGLVGWLYVIAMCGLRLVGNGMAYHAASTGKPNATAAIINGIGLSPLLLAALGILHESNHSIQQTLPSFLGGFGLLIPHMVIAGGIGLAAASHANSKLLEAGLVVFAMGWVLVVALVALSWKANSARRRLDDEKKLLVAVAVAMPLIGVRIIYAVATAFADNSASGGSLPVRVIFGTLPEFLVMITYLSGGLVTHKLARNRQEHKPEPAYNTAYTSV</sequence>
<keyword evidence="1" id="KW-1133">Transmembrane helix</keyword>
<evidence type="ECO:0000313" key="3">
    <source>
        <dbReference type="EMBL" id="KAJ5183505.1"/>
    </source>
</evidence>
<dbReference type="AlphaFoldDB" id="A0A9W9LZL6"/>
<dbReference type="EMBL" id="JAPQKO010000001">
    <property type="protein sequence ID" value="KAJ5183505.1"/>
    <property type="molecule type" value="Genomic_DNA"/>
</dbReference>
<dbReference type="Pfam" id="PF24800">
    <property type="entry name" value="DUF7702"/>
    <property type="match status" value="1"/>
</dbReference>
<reference evidence="3" key="1">
    <citation type="submission" date="2022-11" db="EMBL/GenBank/DDBJ databases">
        <authorList>
            <person name="Petersen C."/>
        </authorList>
    </citation>
    <scope>NUCLEOTIDE SEQUENCE</scope>
    <source>
        <strain evidence="3">IBT 21917</strain>
    </source>
</reference>
<dbReference type="InterPro" id="IPR056119">
    <property type="entry name" value="DUF7702"/>
</dbReference>
<feature type="transmembrane region" description="Helical" evidence="1">
    <location>
        <begin position="135"/>
        <end position="156"/>
    </location>
</feature>
<proteinExistence type="predicted"/>
<feature type="domain" description="DUF7702" evidence="2">
    <location>
        <begin position="6"/>
        <end position="228"/>
    </location>
</feature>
<accession>A0A9W9LZL6</accession>
<feature type="transmembrane region" description="Helical" evidence="1">
    <location>
        <begin position="168"/>
        <end position="191"/>
    </location>
</feature>
<evidence type="ECO:0000313" key="4">
    <source>
        <dbReference type="Proteomes" id="UP001146351"/>
    </source>
</evidence>
<dbReference type="OrthoDB" id="2560628at2759"/>
<feature type="transmembrane region" description="Helical" evidence="1">
    <location>
        <begin position="100"/>
        <end position="123"/>
    </location>
</feature>
<feature type="transmembrane region" description="Helical" evidence="1">
    <location>
        <begin position="203"/>
        <end position="225"/>
    </location>
</feature>
<keyword evidence="1" id="KW-0472">Membrane</keyword>
<reference evidence="3" key="2">
    <citation type="journal article" date="2023" name="IMA Fungus">
        <title>Comparative genomic study of the Penicillium genus elucidates a diverse pangenome and 15 lateral gene transfer events.</title>
        <authorList>
            <person name="Petersen C."/>
            <person name="Sorensen T."/>
            <person name="Nielsen M.R."/>
            <person name="Sondergaard T.E."/>
            <person name="Sorensen J.L."/>
            <person name="Fitzpatrick D.A."/>
            <person name="Frisvad J.C."/>
            <person name="Nielsen K.L."/>
        </authorList>
    </citation>
    <scope>NUCLEOTIDE SEQUENCE</scope>
    <source>
        <strain evidence="3">IBT 21917</strain>
    </source>
</reference>
<dbReference type="PANTHER" id="PTHR42109:SF3">
    <property type="entry name" value="INTEGRAL MEMBRANE PROTEIN (AFU_ORTHOLOGUE AFUA_5G00100)"/>
    <property type="match status" value="1"/>
</dbReference>
<evidence type="ECO:0000256" key="1">
    <source>
        <dbReference type="SAM" id="Phobius"/>
    </source>
</evidence>
<feature type="transmembrane region" description="Helical" evidence="1">
    <location>
        <begin position="68"/>
        <end position="88"/>
    </location>
</feature>
<gene>
    <name evidence="3" type="ORF">N7492_001121</name>
</gene>
<comment type="caution">
    <text evidence="3">The sequence shown here is derived from an EMBL/GenBank/DDBJ whole genome shotgun (WGS) entry which is preliminary data.</text>
</comment>
<protein>
    <recommendedName>
        <fullName evidence="2">DUF7702 domain-containing protein</fullName>
    </recommendedName>
</protein>
<dbReference type="Proteomes" id="UP001146351">
    <property type="component" value="Unassembled WGS sequence"/>
</dbReference>